<evidence type="ECO:0000313" key="4">
    <source>
        <dbReference type="RefSeq" id="XP_035828722.1"/>
    </source>
</evidence>
<feature type="transmembrane region" description="Helical" evidence="2">
    <location>
        <begin position="490"/>
        <end position="514"/>
    </location>
</feature>
<name>A0ABM1W229_APLCA</name>
<dbReference type="PANTHER" id="PTHR46641">
    <property type="entry name" value="FMRFAMIDE RECEPTOR-RELATED"/>
    <property type="match status" value="1"/>
</dbReference>
<feature type="compositionally biased region" description="Polar residues" evidence="1">
    <location>
        <begin position="258"/>
        <end position="310"/>
    </location>
</feature>
<dbReference type="InterPro" id="IPR052954">
    <property type="entry name" value="GPCR-Ligand_Int"/>
</dbReference>
<feature type="transmembrane region" description="Helical" evidence="2">
    <location>
        <begin position="399"/>
        <end position="417"/>
    </location>
</feature>
<organism evidence="3 4">
    <name type="scientific">Aplysia californica</name>
    <name type="common">California sea hare</name>
    <dbReference type="NCBI Taxonomy" id="6500"/>
    <lineage>
        <taxon>Eukaryota</taxon>
        <taxon>Metazoa</taxon>
        <taxon>Spiralia</taxon>
        <taxon>Lophotrochozoa</taxon>
        <taxon>Mollusca</taxon>
        <taxon>Gastropoda</taxon>
        <taxon>Heterobranchia</taxon>
        <taxon>Euthyneura</taxon>
        <taxon>Tectipleura</taxon>
        <taxon>Aplysiida</taxon>
        <taxon>Aplysioidea</taxon>
        <taxon>Aplysiidae</taxon>
        <taxon>Aplysia</taxon>
    </lineage>
</organism>
<dbReference type="Proteomes" id="UP000694888">
    <property type="component" value="Unplaced"/>
</dbReference>
<feature type="region of interest" description="Disordered" evidence="1">
    <location>
        <begin position="176"/>
        <end position="316"/>
    </location>
</feature>
<dbReference type="GeneID" id="118478713"/>
<keyword evidence="2" id="KW-0812">Transmembrane</keyword>
<keyword evidence="2" id="KW-0472">Membrane</keyword>
<feature type="transmembrane region" description="Helical" evidence="2">
    <location>
        <begin position="30"/>
        <end position="56"/>
    </location>
</feature>
<accession>A0ABM1W229</accession>
<feature type="compositionally biased region" description="Low complexity" evidence="1">
    <location>
        <begin position="189"/>
        <end position="201"/>
    </location>
</feature>
<protein>
    <submittedName>
        <fullName evidence="4">Uncharacterized protein LOC118478713</fullName>
    </submittedName>
</protein>
<feature type="compositionally biased region" description="Basic and acidic residues" evidence="1">
    <location>
        <begin position="247"/>
        <end position="257"/>
    </location>
</feature>
<dbReference type="RefSeq" id="XP_035828722.1">
    <property type="nucleotide sequence ID" value="XM_035972829.1"/>
</dbReference>
<reference evidence="4" key="1">
    <citation type="submission" date="2025-08" db="UniProtKB">
        <authorList>
            <consortium name="RefSeq"/>
        </authorList>
    </citation>
    <scope>IDENTIFICATION</scope>
</reference>
<feature type="transmembrane region" description="Helical" evidence="2">
    <location>
        <begin position="68"/>
        <end position="86"/>
    </location>
</feature>
<dbReference type="SUPFAM" id="SSF81321">
    <property type="entry name" value="Family A G protein-coupled receptor-like"/>
    <property type="match status" value="2"/>
</dbReference>
<dbReference type="Gene3D" id="1.20.1070.10">
    <property type="entry name" value="Rhodopsin 7-helix transmembrane proteins"/>
    <property type="match status" value="2"/>
</dbReference>
<feature type="transmembrane region" description="Helical" evidence="2">
    <location>
        <begin position="535"/>
        <end position="556"/>
    </location>
</feature>
<feature type="compositionally biased region" description="Polar residues" evidence="1">
    <location>
        <begin position="217"/>
        <end position="243"/>
    </location>
</feature>
<keyword evidence="2" id="KW-1133">Transmembrane helix</keyword>
<evidence type="ECO:0000313" key="3">
    <source>
        <dbReference type="Proteomes" id="UP000694888"/>
    </source>
</evidence>
<gene>
    <name evidence="4" type="primary">LOC118478713</name>
</gene>
<dbReference type="PANTHER" id="PTHR46641:SF2">
    <property type="entry name" value="FMRFAMIDE RECEPTOR"/>
    <property type="match status" value="1"/>
</dbReference>
<proteinExistence type="predicted"/>
<feature type="transmembrane region" description="Helical" evidence="2">
    <location>
        <begin position="576"/>
        <end position="596"/>
    </location>
</feature>
<feature type="transmembrane region" description="Helical" evidence="2">
    <location>
        <begin position="438"/>
        <end position="458"/>
    </location>
</feature>
<keyword evidence="3" id="KW-1185">Reference proteome</keyword>
<sequence>MCFGKLSDNSTLDLPEIFSDVREVLDSLEFIFVTQGIVLPVMVVVGIVLNVMCLVVLWNKSLRSAPYYLLRSLTLCDLCILLFALYSDVEPAIRSKVEISAMSGPLIPDCETLRQNLQARLLLGANLTRIDLPFSWSQDSNSTPSETGFEPASEAEVNEQLLLALLLDLLAQSPQGQTNTTGGVVINRPEISPSPQSSQEQTNRTDNVANKRPKISPSHQSSHRQTNTTESVDMNMPKISSSHRQTHRTDNVADNRIKISSSPQSSHGQTNKTDNNMSNNMPKISSSPLRESVPGLTTPSSSRHTVSQLADSPDNVDDIVNDPATRDENINILLPPGHSLTLPITPGHSLTPPITPDHSLTPPITPGHSLTPLITPASDVTSASPVVNSRPLGQAAERWFAYSLMTFNLGVTLTLTLERWVALRFPFRARTLLTPRRTCVAIGLLVALTLGLHVPQLVKEVSLVITSPEKLKDDFQGHMLQSFRREYERAVVYLTSAVLVLTLATNLDLVRALARYKVKVRERRQPGSRVSDVNITVAIIALVFLQTPHSAAMNVLATLSLEGFHGNVASFTRALVTVRLLYVTNSALNCLTYCLLSRRFRGHFASTYRPLCTLRHRLRALRHQ</sequence>
<evidence type="ECO:0000256" key="2">
    <source>
        <dbReference type="SAM" id="Phobius"/>
    </source>
</evidence>
<evidence type="ECO:0000256" key="1">
    <source>
        <dbReference type="SAM" id="MobiDB-lite"/>
    </source>
</evidence>